<name>A0ABV1HL91_9FIRM</name>
<protein>
    <submittedName>
        <fullName evidence="2">DUF4860 domain-containing protein</fullName>
    </submittedName>
</protein>
<dbReference type="InterPro" id="IPR032340">
    <property type="entry name" value="DUF4860"/>
</dbReference>
<proteinExistence type="predicted"/>
<reference evidence="2 3" key="1">
    <citation type="submission" date="2024-03" db="EMBL/GenBank/DDBJ databases">
        <title>Human intestinal bacterial collection.</title>
        <authorList>
            <person name="Pauvert C."/>
            <person name="Hitch T.C.A."/>
            <person name="Clavel T."/>
        </authorList>
    </citation>
    <scope>NUCLEOTIDE SEQUENCE [LARGE SCALE GENOMIC DNA]</scope>
    <source>
        <strain evidence="2 3">CLA-AP-H27</strain>
    </source>
</reference>
<evidence type="ECO:0000256" key="1">
    <source>
        <dbReference type="SAM" id="Phobius"/>
    </source>
</evidence>
<comment type="caution">
    <text evidence="2">The sequence shown here is derived from an EMBL/GenBank/DDBJ whole genome shotgun (WGS) entry which is preliminary data.</text>
</comment>
<accession>A0ABV1HL91</accession>
<dbReference type="Proteomes" id="UP001437460">
    <property type="component" value="Unassembled WGS sequence"/>
</dbReference>
<evidence type="ECO:0000313" key="3">
    <source>
        <dbReference type="Proteomes" id="UP001437460"/>
    </source>
</evidence>
<evidence type="ECO:0000313" key="2">
    <source>
        <dbReference type="EMBL" id="MEQ2563079.1"/>
    </source>
</evidence>
<feature type="transmembrane region" description="Helical" evidence="1">
    <location>
        <begin position="12"/>
        <end position="37"/>
    </location>
</feature>
<gene>
    <name evidence="2" type="ORF">WMO41_07860</name>
</gene>
<keyword evidence="1" id="KW-0472">Membrane</keyword>
<keyword evidence="1" id="KW-0812">Transmembrane</keyword>
<dbReference type="EMBL" id="JBBMFJ010000014">
    <property type="protein sequence ID" value="MEQ2563079.1"/>
    <property type="molecule type" value="Genomic_DNA"/>
</dbReference>
<keyword evidence="1" id="KW-1133">Transmembrane helix</keyword>
<dbReference type="RefSeq" id="WP_349229287.1">
    <property type="nucleotide sequence ID" value="NZ_JBBMFJ010000014.1"/>
</dbReference>
<keyword evidence="3" id="KW-1185">Reference proteome</keyword>
<dbReference type="Pfam" id="PF16152">
    <property type="entry name" value="DUF4860"/>
    <property type="match status" value="1"/>
</dbReference>
<organism evidence="2 3">
    <name type="scientific">Ventrimonas faecis</name>
    <dbReference type="NCBI Taxonomy" id="3133170"/>
    <lineage>
        <taxon>Bacteria</taxon>
        <taxon>Bacillati</taxon>
        <taxon>Bacillota</taxon>
        <taxon>Clostridia</taxon>
        <taxon>Lachnospirales</taxon>
        <taxon>Lachnospiraceae</taxon>
        <taxon>Ventrimonas</taxon>
    </lineage>
</organism>
<sequence>MTGSRNRNDGQAMSVLFTMLLFLVFIMCALFTVLAGSKVYENISSRMDQTYTGSVALQYVANKVRQGDTDGAVEVKTVDGQPVLEIRESIEGGDYITWIYYYEGSIRELFTYEDSGLGLADGLEILECDGLELTQDGQLLHVTTLGTGGGSLILSLRSGRAVTEHE</sequence>